<accession>A0ABQ2WEP7</accession>
<dbReference type="EMBL" id="BMXO01000004">
    <property type="protein sequence ID" value="GGW52497.1"/>
    <property type="molecule type" value="Genomic_DNA"/>
</dbReference>
<protein>
    <recommendedName>
        <fullName evidence="3">Sigma-70 family RNA polymerase sigma factor</fullName>
    </recommendedName>
</protein>
<proteinExistence type="predicted"/>
<dbReference type="Proteomes" id="UP000647585">
    <property type="component" value="Unassembled WGS sequence"/>
</dbReference>
<dbReference type="Gene3D" id="1.10.10.10">
    <property type="entry name" value="Winged helix-like DNA-binding domain superfamily/Winged helix DNA-binding domain"/>
    <property type="match status" value="1"/>
</dbReference>
<dbReference type="InterPro" id="IPR036388">
    <property type="entry name" value="WH-like_DNA-bd_sf"/>
</dbReference>
<organism evidence="1 2">
    <name type="scientific">Halomonas johnsoniae</name>
    <dbReference type="NCBI Taxonomy" id="502832"/>
    <lineage>
        <taxon>Bacteria</taxon>
        <taxon>Pseudomonadati</taxon>
        <taxon>Pseudomonadota</taxon>
        <taxon>Gammaproteobacteria</taxon>
        <taxon>Oceanospirillales</taxon>
        <taxon>Halomonadaceae</taxon>
        <taxon>Halomonas</taxon>
    </lineage>
</organism>
<dbReference type="SUPFAM" id="SSF88659">
    <property type="entry name" value="Sigma3 and sigma4 domains of RNA polymerase sigma factors"/>
    <property type="match status" value="1"/>
</dbReference>
<evidence type="ECO:0000313" key="1">
    <source>
        <dbReference type="EMBL" id="GGW52497.1"/>
    </source>
</evidence>
<evidence type="ECO:0000313" key="2">
    <source>
        <dbReference type="Proteomes" id="UP000647585"/>
    </source>
</evidence>
<keyword evidence="2" id="KW-1185">Reference proteome</keyword>
<name>A0ABQ2WEP7_9GAMM</name>
<sequence length="235" mass="27580">MLVEIASVSLEVFTERARILDRRSPDYIPSEVLVHWVRQTRHHKSDAQFNVLYPLLEQRIRHACPKKEIRGGRYTDLQEYVLERVVKLLLCDRSNYEEKLDIYEVVFDRTIASLRASAFRHGFAKDVPLTPIEYDESGEVTSEVEESLSQYQPGGMTQEEEFTYRFQLRAAIDSLPKDERRLIDMEEAGYSDQSEDPEVHTIAKLLGRTPKTVRAMRKRAYQRIRERLCIEVQDD</sequence>
<dbReference type="InterPro" id="IPR013324">
    <property type="entry name" value="RNA_pol_sigma_r3/r4-like"/>
</dbReference>
<evidence type="ECO:0008006" key="3">
    <source>
        <dbReference type="Google" id="ProtNLM"/>
    </source>
</evidence>
<reference evidence="2" key="1">
    <citation type="journal article" date="2019" name="Int. J. Syst. Evol. Microbiol.">
        <title>The Global Catalogue of Microorganisms (GCM) 10K type strain sequencing project: providing services to taxonomists for standard genome sequencing and annotation.</title>
        <authorList>
            <consortium name="The Broad Institute Genomics Platform"/>
            <consortium name="The Broad Institute Genome Sequencing Center for Infectious Disease"/>
            <person name="Wu L."/>
            <person name="Ma J."/>
        </authorList>
    </citation>
    <scope>NUCLEOTIDE SEQUENCE [LARGE SCALE GENOMIC DNA]</scope>
    <source>
        <strain evidence="2">KCTC 22157</strain>
    </source>
</reference>
<gene>
    <name evidence="1" type="ORF">GCM10007158_12160</name>
</gene>
<comment type="caution">
    <text evidence="1">The sequence shown here is derived from an EMBL/GenBank/DDBJ whole genome shotgun (WGS) entry which is preliminary data.</text>
</comment>